<feature type="binding site" description="in other chain" evidence="9 12">
    <location>
        <position position="318"/>
    </location>
    <ligand>
        <name>K(+)</name>
        <dbReference type="ChEBI" id="CHEBI:29103"/>
        <note>ligand shared between two tetrameric partners</note>
    </ligand>
</feature>
<keyword evidence="7 9" id="KW-0560">Oxidoreductase</keyword>
<dbReference type="CDD" id="cd04601">
    <property type="entry name" value="CBS_pair_IMPDH"/>
    <property type="match status" value="1"/>
</dbReference>
<dbReference type="SUPFAM" id="SSF54631">
    <property type="entry name" value="CBS-domain pair"/>
    <property type="match status" value="1"/>
</dbReference>
<keyword evidence="9 11" id="KW-0520">NAD</keyword>
<protein>
    <recommendedName>
        <fullName evidence="9">Inosine-5'-monophosphate dehydrogenase</fullName>
        <shortName evidence="9">IMP dehydrogenase</shortName>
        <shortName evidence="9">IMPD</shortName>
        <shortName evidence="9">IMPDH</shortName>
        <ecNumber evidence="9">1.1.1.205</ecNumber>
    </recommendedName>
</protein>
<dbReference type="PANTHER" id="PTHR11911">
    <property type="entry name" value="INOSINE-5-MONOPHOSPHATE DEHYDROGENASE RELATED"/>
    <property type="match status" value="1"/>
</dbReference>
<dbReference type="GO" id="GO:0006177">
    <property type="term" value="P:GMP biosynthetic process"/>
    <property type="evidence" value="ECO:0007669"/>
    <property type="project" value="UniProtKB-UniRule"/>
</dbReference>
<dbReference type="InterPro" id="IPR046342">
    <property type="entry name" value="CBS_dom_sf"/>
</dbReference>
<dbReference type="UniPathway" id="UPA00601">
    <property type="reaction ID" value="UER00295"/>
</dbReference>
<feature type="binding site" evidence="11">
    <location>
        <begin position="265"/>
        <end position="267"/>
    </location>
    <ligand>
        <name>NAD(+)</name>
        <dbReference type="ChEBI" id="CHEBI:57540"/>
    </ligand>
</feature>
<reference evidence="16 17" key="1">
    <citation type="submission" date="2020-10" db="EMBL/GenBank/DDBJ databases">
        <title>Wide distribution of Phycisphaera-like planctomycetes from WD2101 soil group in peatlands and genome analysis of the first cultivated representative.</title>
        <authorList>
            <person name="Dedysh S.N."/>
            <person name="Beletsky A.V."/>
            <person name="Ivanova A."/>
            <person name="Kulichevskaya I.S."/>
            <person name="Suzina N.E."/>
            <person name="Philippov D.A."/>
            <person name="Rakitin A.L."/>
            <person name="Mardanov A.V."/>
            <person name="Ravin N.V."/>
        </authorList>
    </citation>
    <scope>NUCLEOTIDE SEQUENCE [LARGE SCALE GENOMIC DNA]</scope>
    <source>
        <strain evidence="16 17">M1803</strain>
    </source>
</reference>
<evidence type="ECO:0000256" key="8">
    <source>
        <dbReference type="ARBA" id="ARBA00023122"/>
    </source>
</evidence>
<feature type="domain" description="CBS" evidence="15">
    <location>
        <begin position="95"/>
        <end position="169"/>
    </location>
</feature>
<dbReference type="NCBIfam" id="TIGR01302">
    <property type="entry name" value="IMP_dehydrog"/>
    <property type="match status" value="1"/>
</dbReference>
<feature type="binding site" evidence="9">
    <location>
        <begin position="377"/>
        <end position="378"/>
    </location>
    <ligand>
        <name>IMP</name>
        <dbReference type="ChEBI" id="CHEBI:58053"/>
    </ligand>
</feature>
<dbReference type="PANTHER" id="PTHR11911:SF111">
    <property type="entry name" value="INOSINE-5'-MONOPHOSPHATE DEHYDROGENASE"/>
    <property type="match status" value="1"/>
</dbReference>
<evidence type="ECO:0000256" key="12">
    <source>
        <dbReference type="PIRSR" id="PIRSR000130-4"/>
    </source>
</evidence>
<comment type="pathway">
    <text evidence="9">Purine metabolism; XMP biosynthesis via de novo pathway; XMP from IMP: step 1/1.</text>
</comment>
<dbReference type="Pfam" id="PF00478">
    <property type="entry name" value="IMPDH"/>
    <property type="match status" value="1"/>
</dbReference>
<dbReference type="InterPro" id="IPR013785">
    <property type="entry name" value="Aldolase_TIM"/>
</dbReference>
<evidence type="ECO:0000256" key="2">
    <source>
        <dbReference type="ARBA" id="ARBA00011881"/>
    </source>
</evidence>
<keyword evidence="4" id="KW-0677">Repeat</keyword>
<keyword evidence="17" id="KW-1185">Reference proteome</keyword>
<evidence type="ECO:0000256" key="14">
    <source>
        <dbReference type="RuleBase" id="RU003927"/>
    </source>
</evidence>
<evidence type="ECO:0000256" key="7">
    <source>
        <dbReference type="ARBA" id="ARBA00023002"/>
    </source>
</evidence>
<evidence type="ECO:0000256" key="6">
    <source>
        <dbReference type="ARBA" id="ARBA00022958"/>
    </source>
</evidence>
<keyword evidence="5 9" id="KW-0332">GMP biosynthesis</keyword>
<dbReference type="SUPFAM" id="SSF51412">
    <property type="entry name" value="Inosine monophosphate dehydrogenase (IMPDH)"/>
    <property type="match status" value="1"/>
</dbReference>
<evidence type="ECO:0000256" key="1">
    <source>
        <dbReference type="ARBA" id="ARBA00005502"/>
    </source>
</evidence>
<feature type="binding site" evidence="9">
    <location>
        <position position="265"/>
    </location>
    <ligand>
        <name>NAD(+)</name>
        <dbReference type="ChEBI" id="CHEBI:57540"/>
    </ligand>
</feature>
<dbReference type="Pfam" id="PF00571">
    <property type="entry name" value="CBS"/>
    <property type="match status" value="2"/>
</dbReference>
<dbReference type="GO" id="GO:0003938">
    <property type="term" value="F:IMP dehydrogenase activity"/>
    <property type="evidence" value="ECO:0007669"/>
    <property type="project" value="UniProtKB-UniRule"/>
</dbReference>
<dbReference type="SMART" id="SM00116">
    <property type="entry name" value="CBS"/>
    <property type="match status" value="2"/>
</dbReference>
<evidence type="ECO:0000313" key="17">
    <source>
        <dbReference type="Proteomes" id="UP000593765"/>
    </source>
</evidence>
<comment type="function">
    <text evidence="9">Catalyzes the conversion of inosine 5'-phosphate (IMP) to xanthosine 5'-phosphate (XMP), the first committed and rate-limiting step in the de novo synthesis of guanine nucleotides, and therefore plays an important role in the regulation of cell growth.</text>
</comment>
<dbReference type="HAMAP" id="MF_01964">
    <property type="entry name" value="IMPDH"/>
    <property type="match status" value="1"/>
</dbReference>
<name>A0A7M2WZR0_9BACT</name>
<feature type="binding site" description="in other chain" evidence="9 12">
    <location>
        <position position="316"/>
    </location>
    <ligand>
        <name>K(+)</name>
        <dbReference type="ChEBI" id="CHEBI:29103"/>
        <note>ligand shared between two tetrameric partners</note>
    </ligand>
</feature>
<proteinExistence type="inferred from homology"/>
<dbReference type="PROSITE" id="PS51371">
    <property type="entry name" value="CBS"/>
    <property type="match status" value="2"/>
</dbReference>
<dbReference type="RefSeq" id="WP_206293968.1">
    <property type="nucleotide sequence ID" value="NZ_CP063458.1"/>
</dbReference>
<feature type="binding site" evidence="9">
    <location>
        <position position="487"/>
    </location>
    <ligand>
        <name>K(+)</name>
        <dbReference type="ChEBI" id="CHEBI:29103"/>
        <note>ligand shared between two tetrameric partners</note>
    </ligand>
</feature>
<feature type="binding site" evidence="9">
    <location>
        <position position="488"/>
    </location>
    <ligand>
        <name>K(+)</name>
        <dbReference type="ChEBI" id="CHEBI:29103"/>
        <note>ligand shared between two tetrameric partners</note>
    </ligand>
</feature>
<dbReference type="InterPro" id="IPR000644">
    <property type="entry name" value="CBS_dom"/>
</dbReference>
<dbReference type="Gene3D" id="3.20.20.70">
    <property type="entry name" value="Aldolase class I"/>
    <property type="match status" value="1"/>
</dbReference>
<dbReference type="CDD" id="cd00381">
    <property type="entry name" value="IMPDH"/>
    <property type="match status" value="1"/>
</dbReference>
<evidence type="ECO:0000256" key="4">
    <source>
        <dbReference type="ARBA" id="ARBA00022737"/>
    </source>
</evidence>
<feature type="binding site" description="in other chain" evidence="9 12">
    <location>
        <position position="321"/>
    </location>
    <ligand>
        <name>K(+)</name>
        <dbReference type="ChEBI" id="CHEBI:29103"/>
        <note>ligand shared between two tetrameric partners</note>
    </ligand>
</feature>
<comment type="subunit">
    <text evidence="2 9">Homotetramer.</text>
</comment>
<dbReference type="KEGG" id="hbs:IPV69_05755"/>
<dbReference type="GO" id="GO:0006183">
    <property type="term" value="P:GTP biosynthetic process"/>
    <property type="evidence" value="ECO:0007669"/>
    <property type="project" value="TreeGrafter"/>
</dbReference>
<evidence type="ECO:0000256" key="10">
    <source>
        <dbReference type="PIRSR" id="PIRSR000130-1"/>
    </source>
</evidence>
<feature type="binding site" evidence="9">
    <location>
        <position position="486"/>
    </location>
    <ligand>
        <name>K(+)</name>
        <dbReference type="ChEBI" id="CHEBI:29103"/>
        <note>ligand shared between two tetrameric partners</note>
    </ligand>
</feature>
<evidence type="ECO:0000313" key="16">
    <source>
        <dbReference type="EMBL" id="QOV90864.1"/>
    </source>
</evidence>
<dbReference type="SMART" id="SM01240">
    <property type="entry name" value="IMPDH"/>
    <property type="match status" value="1"/>
</dbReference>
<feature type="binding site" evidence="9">
    <location>
        <begin position="401"/>
        <end position="405"/>
    </location>
    <ligand>
        <name>IMP</name>
        <dbReference type="ChEBI" id="CHEBI:58053"/>
    </ligand>
</feature>
<dbReference type="GO" id="GO:0046872">
    <property type="term" value="F:metal ion binding"/>
    <property type="evidence" value="ECO:0007669"/>
    <property type="project" value="UniProtKB-UniRule"/>
</dbReference>
<dbReference type="GO" id="GO:0000166">
    <property type="term" value="F:nucleotide binding"/>
    <property type="evidence" value="ECO:0007669"/>
    <property type="project" value="UniProtKB-UniRule"/>
</dbReference>
<keyword evidence="3 9" id="KW-0479">Metal-binding</keyword>
<feature type="active site" description="Thioimidate intermediate" evidence="9 10">
    <location>
        <position position="321"/>
    </location>
</feature>
<keyword evidence="6 9" id="KW-0630">Potassium</keyword>
<evidence type="ECO:0000256" key="13">
    <source>
        <dbReference type="PROSITE-ProRule" id="PRU00703"/>
    </source>
</evidence>
<evidence type="ECO:0000259" key="15">
    <source>
        <dbReference type="PROSITE" id="PS51371"/>
    </source>
</evidence>
<feature type="domain" description="CBS" evidence="15">
    <location>
        <begin position="173"/>
        <end position="230"/>
    </location>
</feature>
<evidence type="ECO:0000256" key="3">
    <source>
        <dbReference type="ARBA" id="ARBA00022723"/>
    </source>
</evidence>
<dbReference type="EMBL" id="CP063458">
    <property type="protein sequence ID" value="QOV90864.1"/>
    <property type="molecule type" value="Genomic_DNA"/>
</dbReference>
<dbReference type="EC" id="1.1.1.205" evidence="9"/>
<comment type="catalytic activity">
    <reaction evidence="9">
        <text>IMP + NAD(+) + H2O = XMP + NADH + H(+)</text>
        <dbReference type="Rhea" id="RHEA:11708"/>
        <dbReference type="ChEBI" id="CHEBI:15377"/>
        <dbReference type="ChEBI" id="CHEBI:15378"/>
        <dbReference type="ChEBI" id="CHEBI:57464"/>
        <dbReference type="ChEBI" id="CHEBI:57540"/>
        <dbReference type="ChEBI" id="CHEBI:57945"/>
        <dbReference type="ChEBI" id="CHEBI:58053"/>
        <dbReference type="EC" id="1.1.1.205"/>
    </reaction>
</comment>
<keyword evidence="8 13" id="KW-0129">CBS domain</keyword>
<evidence type="ECO:0000256" key="11">
    <source>
        <dbReference type="PIRSR" id="PIRSR000130-3"/>
    </source>
</evidence>
<evidence type="ECO:0000256" key="5">
    <source>
        <dbReference type="ARBA" id="ARBA00022749"/>
    </source>
</evidence>
<dbReference type="FunFam" id="3.20.20.70:FF:000003">
    <property type="entry name" value="GMP reductase"/>
    <property type="match status" value="1"/>
</dbReference>
<gene>
    <name evidence="9 16" type="primary">guaB</name>
    <name evidence="16" type="ORF">IPV69_05755</name>
</gene>
<feature type="binding site" evidence="9">
    <location>
        <position position="432"/>
    </location>
    <ligand>
        <name>IMP</name>
        <dbReference type="ChEBI" id="CHEBI:58053"/>
    </ligand>
</feature>
<dbReference type="Proteomes" id="UP000593765">
    <property type="component" value="Chromosome"/>
</dbReference>
<evidence type="ECO:0000256" key="9">
    <source>
        <dbReference type="HAMAP-Rule" id="MF_01964"/>
    </source>
</evidence>
<dbReference type="InterPro" id="IPR005990">
    <property type="entry name" value="IMP_DH"/>
</dbReference>
<feature type="active site" description="Proton acceptor" evidence="9 10">
    <location>
        <position position="417"/>
    </location>
</feature>
<dbReference type="AlphaFoldDB" id="A0A7M2WZR0"/>
<accession>A0A7M2WZR0</accession>
<comment type="similarity">
    <text evidence="1 9 14">Belongs to the IMPDH/GMPR family.</text>
</comment>
<organism evidence="16 17">
    <name type="scientific">Humisphaera borealis</name>
    <dbReference type="NCBI Taxonomy" id="2807512"/>
    <lineage>
        <taxon>Bacteria</taxon>
        <taxon>Pseudomonadati</taxon>
        <taxon>Planctomycetota</taxon>
        <taxon>Phycisphaerae</taxon>
        <taxon>Tepidisphaerales</taxon>
        <taxon>Tepidisphaeraceae</taxon>
        <taxon>Humisphaera</taxon>
    </lineage>
</organism>
<comment type="cofactor">
    <cofactor evidence="9">
        <name>K(+)</name>
        <dbReference type="ChEBI" id="CHEBI:29103"/>
    </cofactor>
</comment>
<keyword evidence="9" id="KW-0658">Purine biosynthesis</keyword>
<sequence length="510" mass="54434">MDHPKILQDGITFDDVLLIPARSDFVPADANTHTRLTRNIELHIPLISAPMDTVTESALAIALAQEGGIGIIHKNLSVENQAREVEKVKRSENGVIVDPIVLPPSATIGTARQVMRDFNVSGIPIVEGGSDGGARLSAQSAAGNGKVPKLVGILTRRDLKFQEDDNRKIGEVMTKENLVTAPEETSLEDAERILYKSKVEKLLLVDKDHRLAGLVTMRDLDKLHQFPNACKDKRGRLRVGAATGVKDFRRVEALIKAEVDVVVVDTAHGHSNNVIETVREIKRRWDIQVIAGNIATAQGAKDLIDAGVDAVKVGIGPGAICTTRIISGVGVPQVSAIFAAVSVAEAAGVPVIADGGIRHSGDITKAIAAGASTCMMGSLFAGLDESPGETIIHGGRRYKAYRGMGSMGAMVVGSADRYGQGNVKDRGKLVPEGVEGRVPYRGHLSDFVYQLVGGLRAGMGYCGTKSIEELRKNAKFVRVSAASMAESHPHDIQITKESPNYTLDFAGESK</sequence>
<dbReference type="PIRSF" id="PIRSF000130">
    <property type="entry name" value="IMPDH"/>
    <property type="match status" value="1"/>
</dbReference>
<dbReference type="InterPro" id="IPR001093">
    <property type="entry name" value="IMP_DH_GMPRt"/>
</dbReference>
<comment type="activity regulation">
    <text evidence="9">Mycophenolic acid (MPA) is a non-competitive inhibitor that prevents formation of the closed enzyme conformation by binding to the same site as the amobile flap. In contrast, mizoribine monophosphate (MZP) is a competitive inhibitor that induces the closed conformation. MPA is a potent inhibitor of mammalian IMPDHs but a poor inhibitor of the bacterial enzymes. MZP is a more potent inhibitor of bacterial IMPDH.</text>
</comment>
<feature type="binding site" evidence="9 11">
    <location>
        <begin position="314"/>
        <end position="316"/>
    </location>
    <ligand>
        <name>NAD(+)</name>
        <dbReference type="ChEBI" id="CHEBI:57540"/>
    </ligand>
</feature>
<comment type="caution">
    <text evidence="9">Lacks conserved residue(s) required for the propagation of feature annotation.</text>
</comment>
<feature type="binding site" evidence="9">
    <location>
        <begin position="354"/>
        <end position="356"/>
    </location>
    <ligand>
        <name>IMP</name>
        <dbReference type="ChEBI" id="CHEBI:58053"/>
    </ligand>
</feature>